<dbReference type="Proteomes" id="UP001338582">
    <property type="component" value="Chromosome 1"/>
</dbReference>
<accession>A0AAX4H4Y5</accession>
<protein>
    <recommendedName>
        <fullName evidence="1">CRAL-TRIO domain-containing protein</fullName>
    </recommendedName>
</protein>
<reference evidence="2 3" key="1">
    <citation type="submission" date="2023-10" db="EMBL/GenBank/DDBJ databases">
        <title>Draft Genome Sequence of Candida saopaulonensis from a very Premature Infant with Sepsis.</title>
        <authorList>
            <person name="Ning Y."/>
            <person name="Dai R."/>
            <person name="Xiao M."/>
            <person name="Xu Y."/>
            <person name="Yan Q."/>
            <person name="Zhang L."/>
        </authorList>
    </citation>
    <scope>NUCLEOTIDE SEQUENCE [LARGE SCALE GENOMIC DNA]</scope>
    <source>
        <strain evidence="2 3">19XY460</strain>
    </source>
</reference>
<dbReference type="InterPro" id="IPR052432">
    <property type="entry name" value="PITP/CRAL-TRIO"/>
</dbReference>
<gene>
    <name evidence="2" type="ORF">PUMCH_000814</name>
</gene>
<proteinExistence type="predicted"/>
<name>A0AAX4H4Y5_9ASCO</name>
<dbReference type="SUPFAM" id="SSF46938">
    <property type="entry name" value="CRAL/TRIO N-terminal domain"/>
    <property type="match status" value="1"/>
</dbReference>
<dbReference type="AlphaFoldDB" id="A0AAX4H4Y5"/>
<dbReference type="SMART" id="SM00516">
    <property type="entry name" value="SEC14"/>
    <property type="match status" value="1"/>
</dbReference>
<dbReference type="PANTHER" id="PTHR46590">
    <property type="entry name" value="PHOSPHATIDYLINOSITOL TRANSFER PROTEIN CSR1-RELATED"/>
    <property type="match status" value="1"/>
</dbReference>
<dbReference type="InterPro" id="IPR036273">
    <property type="entry name" value="CRAL/TRIO_N_dom_sf"/>
</dbReference>
<dbReference type="RefSeq" id="XP_062875959.1">
    <property type="nucleotide sequence ID" value="XM_063019889.1"/>
</dbReference>
<evidence type="ECO:0000259" key="1">
    <source>
        <dbReference type="PROSITE" id="PS50191"/>
    </source>
</evidence>
<organism evidence="2 3">
    <name type="scientific">Australozyma saopauloensis</name>
    <dbReference type="NCBI Taxonomy" id="291208"/>
    <lineage>
        <taxon>Eukaryota</taxon>
        <taxon>Fungi</taxon>
        <taxon>Dikarya</taxon>
        <taxon>Ascomycota</taxon>
        <taxon>Saccharomycotina</taxon>
        <taxon>Pichiomycetes</taxon>
        <taxon>Metschnikowiaceae</taxon>
        <taxon>Australozyma</taxon>
    </lineage>
</organism>
<dbReference type="KEGG" id="asau:88171882"/>
<dbReference type="InterPro" id="IPR001251">
    <property type="entry name" value="CRAL-TRIO_dom"/>
</dbReference>
<dbReference type="PROSITE" id="PS50191">
    <property type="entry name" value="CRAL_TRIO"/>
    <property type="match status" value="1"/>
</dbReference>
<dbReference type="CDD" id="cd00170">
    <property type="entry name" value="SEC14"/>
    <property type="match status" value="1"/>
</dbReference>
<dbReference type="PANTHER" id="PTHR46590:SF1">
    <property type="entry name" value="PHOSPHATIDYLINOSITOL TRANSFER PROTEIN CSR1"/>
    <property type="match status" value="1"/>
</dbReference>
<sequence>MTGQENLAGRIWSMSHEQEISLKRVWAMLLKFYGYELQFSLGEIKSPRTFCSSSNLHSEASSPTMANSSTHLRSGSTQSWQELFNVKLLNEKVRSNYVYLKSGGLNNETFDAFSVSTRDESATHMGYLPEEIHRSMWSLCRNDSLDNFILKFIRMSKCDVETSFKWLLDTLDKRINKYLTEDLVNRGDAFYFFRKDKPELVQALKKNIMFMHGEGKNGKPLIIIRVKEHIRGHCSDEDFQTLVLMTIEWSRLRLLEFKNGIDQCYHLFDVSDFSFRNADYNGIRFIIKAFQTSYPDSVELIFIHNAPKVFTIMWNVIKRWIKAEVREKIIFTFGPDDLRPFIDDRYIPRSLGGDGLNFTPYVEPDEGNYRCKEPDEMLDRIAKQRENLTIKYLESTIRWVEASSPTESRKHLNEKIKLSRAMAENYVLIDPYIRQRGVLDRNGELVHISI</sequence>
<dbReference type="EMBL" id="CP138894">
    <property type="protein sequence ID" value="WPK23573.1"/>
    <property type="molecule type" value="Genomic_DNA"/>
</dbReference>
<dbReference type="Gene3D" id="3.40.525.10">
    <property type="entry name" value="CRAL-TRIO lipid binding domain"/>
    <property type="match status" value="1"/>
</dbReference>
<evidence type="ECO:0000313" key="2">
    <source>
        <dbReference type="EMBL" id="WPK23573.1"/>
    </source>
</evidence>
<feature type="domain" description="CRAL-TRIO" evidence="1">
    <location>
        <begin position="197"/>
        <end position="359"/>
    </location>
</feature>
<dbReference type="SUPFAM" id="SSF52087">
    <property type="entry name" value="CRAL/TRIO domain"/>
    <property type="match status" value="1"/>
</dbReference>
<dbReference type="Pfam" id="PF00650">
    <property type="entry name" value="CRAL_TRIO"/>
    <property type="match status" value="1"/>
</dbReference>
<dbReference type="GeneID" id="88171882"/>
<dbReference type="InterPro" id="IPR036865">
    <property type="entry name" value="CRAL-TRIO_dom_sf"/>
</dbReference>
<evidence type="ECO:0000313" key="3">
    <source>
        <dbReference type="Proteomes" id="UP001338582"/>
    </source>
</evidence>
<keyword evidence="3" id="KW-1185">Reference proteome</keyword>